<sequence length="71" mass="8124">MHKVLFTKQSVEETKQYETFSGEIPCKHAGTIHSISKEPQKPDSLLPGLHHGKQLVWNIKTSSMLTEYFII</sequence>
<proteinExistence type="predicted"/>
<reference evidence="3" key="1">
    <citation type="submission" date="2017-02" db="UniProtKB">
        <authorList>
            <consortium name="WormBaseParasite"/>
        </authorList>
    </citation>
    <scope>IDENTIFICATION</scope>
</reference>
<keyword evidence="2" id="KW-1185">Reference proteome</keyword>
<reference evidence="1 2" key="2">
    <citation type="submission" date="2018-11" db="EMBL/GenBank/DDBJ databases">
        <authorList>
            <consortium name="Pathogen Informatics"/>
        </authorList>
    </citation>
    <scope>NUCLEOTIDE SEQUENCE [LARGE SCALE GENOMIC DNA]</scope>
</reference>
<gene>
    <name evidence="1" type="ORF">BPAG_LOCUS9664</name>
</gene>
<organism evidence="3">
    <name type="scientific">Brugia pahangi</name>
    <name type="common">Filarial nematode worm</name>
    <dbReference type="NCBI Taxonomy" id="6280"/>
    <lineage>
        <taxon>Eukaryota</taxon>
        <taxon>Metazoa</taxon>
        <taxon>Ecdysozoa</taxon>
        <taxon>Nematoda</taxon>
        <taxon>Chromadorea</taxon>
        <taxon>Rhabditida</taxon>
        <taxon>Spirurina</taxon>
        <taxon>Spiruromorpha</taxon>
        <taxon>Filarioidea</taxon>
        <taxon>Onchocercidae</taxon>
        <taxon>Brugia</taxon>
    </lineage>
</organism>
<evidence type="ECO:0000313" key="3">
    <source>
        <dbReference type="WBParaSite" id="BPAG_0000970201-mRNA-1"/>
    </source>
</evidence>
<name>A0A0N4TMM4_BRUPA</name>
<evidence type="ECO:0000313" key="1">
    <source>
        <dbReference type="EMBL" id="VDN90850.1"/>
    </source>
</evidence>
<dbReference type="AlphaFoldDB" id="A0A0N4TMM4"/>
<protein>
    <submittedName>
        <fullName evidence="1 3">Uncharacterized protein</fullName>
    </submittedName>
</protein>
<dbReference type="EMBL" id="UZAD01013162">
    <property type="protein sequence ID" value="VDN90850.1"/>
    <property type="molecule type" value="Genomic_DNA"/>
</dbReference>
<accession>A0A0N4TMM4</accession>
<dbReference type="Proteomes" id="UP000278627">
    <property type="component" value="Unassembled WGS sequence"/>
</dbReference>
<evidence type="ECO:0000313" key="2">
    <source>
        <dbReference type="Proteomes" id="UP000278627"/>
    </source>
</evidence>
<dbReference type="WBParaSite" id="BPAG_0000970201-mRNA-1">
    <property type="protein sequence ID" value="BPAG_0000970201-mRNA-1"/>
    <property type="gene ID" value="BPAG_0000970201"/>
</dbReference>